<keyword evidence="3" id="KW-1185">Reference proteome</keyword>
<dbReference type="OrthoDB" id="4211039at2759"/>
<dbReference type="VEuPathDB" id="FungiDB:ACJ73_06205"/>
<comment type="caution">
    <text evidence="2">The sequence shown here is derived from an EMBL/GenBank/DDBJ whole genome shotgun (WGS) entry which is preliminary data.</text>
</comment>
<dbReference type="Proteomes" id="UP000242791">
    <property type="component" value="Unassembled WGS sequence"/>
</dbReference>
<sequence length="254" mass="27337">MWSYKLSALLGQANDATSAELASVLEHCNKISAILDPALTIFEKEHPTQGTALRQALGCGIARAIQGPPPEPKVGQDKTYAATAVAEGSSPKKPPVAIPANGQPHKRQVQRTSRPSHQGAEDKRVMIRLPKAHPARDLDPRAIRERMRALVPEPTWISDAWHCPSGITLAVPSPAKAASILGHASQLQTAIGASCVERQESWATFVVGPIKRPPTVLMEKTSLRSQSQQICFSLRSGEQPVVLQLLNATGQRSP</sequence>
<accession>A0A1J9R497</accession>
<organism evidence="2 3">
    <name type="scientific">Blastomyces percursus</name>
    <dbReference type="NCBI Taxonomy" id="1658174"/>
    <lineage>
        <taxon>Eukaryota</taxon>
        <taxon>Fungi</taxon>
        <taxon>Dikarya</taxon>
        <taxon>Ascomycota</taxon>
        <taxon>Pezizomycotina</taxon>
        <taxon>Eurotiomycetes</taxon>
        <taxon>Eurotiomycetidae</taxon>
        <taxon>Onygenales</taxon>
        <taxon>Ajellomycetaceae</taxon>
        <taxon>Blastomyces</taxon>
    </lineage>
</organism>
<gene>
    <name evidence="2" type="ORF">ACJ73_06205</name>
</gene>
<evidence type="ECO:0000256" key="1">
    <source>
        <dbReference type="SAM" id="MobiDB-lite"/>
    </source>
</evidence>
<dbReference type="EMBL" id="LGTZ01001056">
    <property type="protein sequence ID" value="OJD22445.1"/>
    <property type="molecule type" value="Genomic_DNA"/>
</dbReference>
<evidence type="ECO:0000313" key="2">
    <source>
        <dbReference type="EMBL" id="OJD22445.1"/>
    </source>
</evidence>
<protein>
    <submittedName>
        <fullName evidence="2">Uncharacterized protein</fullName>
    </submittedName>
</protein>
<proteinExistence type="predicted"/>
<evidence type="ECO:0000313" key="3">
    <source>
        <dbReference type="Proteomes" id="UP000242791"/>
    </source>
</evidence>
<reference evidence="2 3" key="1">
    <citation type="submission" date="2015-08" db="EMBL/GenBank/DDBJ databases">
        <title>Emmonsia species relationships and genome sequence.</title>
        <authorList>
            <person name="Cuomo C.A."/>
            <person name="Schwartz I.S."/>
            <person name="Kenyon C."/>
            <person name="De Hoog G.S."/>
            <person name="Govender N.P."/>
            <person name="Botha A."/>
            <person name="Moreno L."/>
            <person name="De Vries M."/>
            <person name="Munoz J.F."/>
            <person name="Stielow J.B."/>
        </authorList>
    </citation>
    <scope>NUCLEOTIDE SEQUENCE [LARGE SCALE GENOMIC DNA]</scope>
    <source>
        <strain evidence="2 3">EI222</strain>
    </source>
</reference>
<name>A0A1J9R497_9EURO</name>
<feature type="region of interest" description="Disordered" evidence="1">
    <location>
        <begin position="82"/>
        <end position="121"/>
    </location>
</feature>
<dbReference type="AlphaFoldDB" id="A0A1J9R497"/>